<keyword evidence="6 7" id="KW-0249">Electron transport</keyword>
<dbReference type="InterPro" id="IPR010086">
    <property type="entry name" value="Flavodoxin_lc"/>
</dbReference>
<comment type="similarity">
    <text evidence="2 7">Belongs to the flavodoxin family.</text>
</comment>
<evidence type="ECO:0000256" key="3">
    <source>
        <dbReference type="ARBA" id="ARBA00022448"/>
    </source>
</evidence>
<keyword evidence="10" id="KW-1185">Reference proteome</keyword>
<dbReference type="EMBL" id="JAULRT010000052">
    <property type="protein sequence ID" value="MDO3382357.1"/>
    <property type="molecule type" value="Genomic_DNA"/>
</dbReference>
<dbReference type="PANTHER" id="PTHR42809:SF3">
    <property type="entry name" value="FLAVODOXIN 2"/>
    <property type="match status" value="1"/>
</dbReference>
<comment type="cofactor">
    <cofactor evidence="1 7">
        <name>FMN</name>
        <dbReference type="ChEBI" id="CHEBI:58210"/>
    </cofactor>
</comment>
<dbReference type="NCBIfam" id="TIGR01752">
    <property type="entry name" value="flav_long"/>
    <property type="match status" value="1"/>
</dbReference>
<dbReference type="InterPro" id="IPR050619">
    <property type="entry name" value="Flavodoxin"/>
</dbReference>
<evidence type="ECO:0000313" key="9">
    <source>
        <dbReference type="EMBL" id="MDO3382357.1"/>
    </source>
</evidence>
<dbReference type="SUPFAM" id="SSF52218">
    <property type="entry name" value="Flavoproteins"/>
    <property type="match status" value="1"/>
</dbReference>
<evidence type="ECO:0000256" key="7">
    <source>
        <dbReference type="PIRNR" id="PIRNR038996"/>
    </source>
</evidence>
<evidence type="ECO:0000256" key="5">
    <source>
        <dbReference type="ARBA" id="ARBA00022643"/>
    </source>
</evidence>
<evidence type="ECO:0000259" key="8">
    <source>
        <dbReference type="PROSITE" id="PS50902"/>
    </source>
</evidence>
<dbReference type="PIRSF" id="PIRSF038996">
    <property type="entry name" value="FldA"/>
    <property type="match status" value="1"/>
</dbReference>
<keyword evidence="5 7" id="KW-0288">FMN</keyword>
<reference evidence="9" key="1">
    <citation type="submission" date="2023-07" db="EMBL/GenBank/DDBJ databases">
        <title>Gilvimarinus algae sp. nov., isolated from the surface of Kelp.</title>
        <authorList>
            <person name="Sun Y.Y."/>
            <person name="Gong Y."/>
            <person name="Du Z.J."/>
        </authorList>
    </citation>
    <scope>NUCLEOTIDE SEQUENCE</scope>
    <source>
        <strain evidence="9">SDUM040014</strain>
    </source>
</reference>
<dbReference type="RefSeq" id="WP_302712565.1">
    <property type="nucleotide sequence ID" value="NZ_JAULRT010000052.1"/>
</dbReference>
<dbReference type="Pfam" id="PF00258">
    <property type="entry name" value="Flavodoxin_1"/>
    <property type="match status" value="1"/>
</dbReference>
<dbReference type="PROSITE" id="PS50902">
    <property type="entry name" value="FLAVODOXIN_LIKE"/>
    <property type="match status" value="1"/>
</dbReference>
<comment type="caution">
    <text evidence="9">The sequence shown here is derived from an EMBL/GenBank/DDBJ whole genome shotgun (WGS) entry which is preliminary data.</text>
</comment>
<keyword evidence="3 7" id="KW-0813">Transport</keyword>
<evidence type="ECO:0000313" key="10">
    <source>
        <dbReference type="Proteomes" id="UP001168380"/>
    </source>
</evidence>
<gene>
    <name evidence="9" type="ORF">QWI16_09230</name>
</gene>
<dbReference type="Proteomes" id="UP001168380">
    <property type="component" value="Unassembled WGS sequence"/>
</dbReference>
<evidence type="ECO:0000256" key="6">
    <source>
        <dbReference type="ARBA" id="ARBA00022982"/>
    </source>
</evidence>
<comment type="function">
    <text evidence="7">Low-potential electron donor to a number of redox enzymes.</text>
</comment>
<accession>A0ABT8TE12</accession>
<sequence>MSDLTEANVGLIFGTDTGNTEEIGDKISTALASFGVSVEMINVSETSPEEIEAFDFIIMGIPTWDFGGIQEDWEEFEEQILATQLQGKTVALYGLGDQRGYGFYFLDAMGWLNERVLKAGARVIGAWPTEGYDFDESLALNAERTHFCGLGIDEDQQFELTDERVEQWVAQIVTEFAEASAA</sequence>
<feature type="domain" description="Flavodoxin-like" evidence="8">
    <location>
        <begin position="9"/>
        <end position="173"/>
    </location>
</feature>
<evidence type="ECO:0000256" key="4">
    <source>
        <dbReference type="ARBA" id="ARBA00022630"/>
    </source>
</evidence>
<organism evidence="9 10">
    <name type="scientific">Gilvimarinus algae</name>
    <dbReference type="NCBI Taxonomy" id="3058037"/>
    <lineage>
        <taxon>Bacteria</taxon>
        <taxon>Pseudomonadati</taxon>
        <taxon>Pseudomonadota</taxon>
        <taxon>Gammaproteobacteria</taxon>
        <taxon>Cellvibrionales</taxon>
        <taxon>Cellvibrionaceae</taxon>
        <taxon>Gilvimarinus</taxon>
    </lineage>
</organism>
<dbReference type="InterPro" id="IPR029039">
    <property type="entry name" value="Flavoprotein-like_sf"/>
</dbReference>
<evidence type="ECO:0000256" key="2">
    <source>
        <dbReference type="ARBA" id="ARBA00005267"/>
    </source>
</evidence>
<keyword evidence="4 7" id="KW-0285">Flavoprotein</keyword>
<dbReference type="Gene3D" id="3.40.50.360">
    <property type="match status" value="1"/>
</dbReference>
<evidence type="ECO:0000256" key="1">
    <source>
        <dbReference type="ARBA" id="ARBA00001917"/>
    </source>
</evidence>
<protein>
    <recommendedName>
        <fullName evidence="7">Flavodoxin</fullName>
    </recommendedName>
</protein>
<name>A0ABT8TE12_9GAMM</name>
<dbReference type="InterPro" id="IPR008254">
    <property type="entry name" value="Flavodoxin/NO_synth"/>
</dbReference>
<dbReference type="PANTHER" id="PTHR42809">
    <property type="entry name" value="FLAVODOXIN 2"/>
    <property type="match status" value="1"/>
</dbReference>
<dbReference type="NCBIfam" id="NF006739">
    <property type="entry name" value="PRK09267.1-5"/>
    <property type="match status" value="1"/>
</dbReference>
<proteinExistence type="inferred from homology"/>